<organism evidence="2 3">
    <name type="scientific">Schizothecium vesticola</name>
    <dbReference type="NCBI Taxonomy" id="314040"/>
    <lineage>
        <taxon>Eukaryota</taxon>
        <taxon>Fungi</taxon>
        <taxon>Dikarya</taxon>
        <taxon>Ascomycota</taxon>
        <taxon>Pezizomycotina</taxon>
        <taxon>Sordariomycetes</taxon>
        <taxon>Sordariomycetidae</taxon>
        <taxon>Sordariales</taxon>
        <taxon>Schizotheciaceae</taxon>
        <taxon>Schizothecium</taxon>
    </lineage>
</organism>
<sequence>MTCLLAHILYSPQSPPHQPQPPPNPTQPGDPTRRPPNKKIKMRLPLPLLLGALPLALARDPLNDILSSLIFTLFSHDPTTLTLRLSSTLLSTENNAPIPLGTSPLWQHAVETPATALLPWGPQHRHVDFSTGQAVAVTTVLLEDRDDLPAILVMRVRITERNEVSEAGGVFVCDGGCREREEELVGRRVGEVEWEGEGG</sequence>
<comment type="caution">
    <text evidence="2">The sequence shown here is derived from an EMBL/GenBank/DDBJ whole genome shotgun (WGS) entry which is preliminary data.</text>
</comment>
<dbReference type="EMBL" id="JAUKUD010000001">
    <property type="protein sequence ID" value="KAK0752910.1"/>
    <property type="molecule type" value="Genomic_DNA"/>
</dbReference>
<evidence type="ECO:0000256" key="1">
    <source>
        <dbReference type="SAM" id="MobiDB-lite"/>
    </source>
</evidence>
<feature type="compositionally biased region" description="Pro residues" evidence="1">
    <location>
        <begin position="13"/>
        <end position="28"/>
    </location>
</feature>
<gene>
    <name evidence="2" type="ORF">B0T18DRAFT_3757</name>
</gene>
<accession>A0AA40KBI6</accession>
<proteinExistence type="predicted"/>
<dbReference type="AlphaFoldDB" id="A0AA40KBI6"/>
<protein>
    <submittedName>
        <fullName evidence="2">Uncharacterized protein</fullName>
    </submittedName>
</protein>
<name>A0AA40KBI6_9PEZI</name>
<reference evidence="2" key="1">
    <citation type="submission" date="2023-06" db="EMBL/GenBank/DDBJ databases">
        <title>Genome-scale phylogeny and comparative genomics of the fungal order Sordariales.</title>
        <authorList>
            <consortium name="Lawrence Berkeley National Laboratory"/>
            <person name="Hensen N."/>
            <person name="Bonometti L."/>
            <person name="Westerberg I."/>
            <person name="Brannstrom I.O."/>
            <person name="Guillou S."/>
            <person name="Cros-Aarteil S."/>
            <person name="Calhoun S."/>
            <person name="Haridas S."/>
            <person name="Kuo A."/>
            <person name="Mondo S."/>
            <person name="Pangilinan J."/>
            <person name="Riley R."/>
            <person name="LaButti K."/>
            <person name="Andreopoulos B."/>
            <person name="Lipzen A."/>
            <person name="Chen C."/>
            <person name="Yanf M."/>
            <person name="Daum C."/>
            <person name="Ng V."/>
            <person name="Clum A."/>
            <person name="Steindorff A."/>
            <person name="Ohm R."/>
            <person name="Martin F."/>
            <person name="Silar P."/>
            <person name="Natvig D."/>
            <person name="Lalanne C."/>
            <person name="Gautier V."/>
            <person name="Ament-velasquez S.L."/>
            <person name="Kruys A."/>
            <person name="Hutchinson M.I."/>
            <person name="Powell A.J."/>
            <person name="Barry K."/>
            <person name="Miller A.N."/>
            <person name="Grigoriev I.V."/>
            <person name="Debuchy R."/>
            <person name="Gladieux P."/>
            <person name="Thoren M.H."/>
            <person name="Johannesson H."/>
        </authorList>
    </citation>
    <scope>NUCLEOTIDE SEQUENCE</scope>
    <source>
        <strain evidence="2">SMH3187-1</strain>
    </source>
</reference>
<keyword evidence="3" id="KW-1185">Reference proteome</keyword>
<dbReference type="Proteomes" id="UP001172155">
    <property type="component" value="Unassembled WGS sequence"/>
</dbReference>
<evidence type="ECO:0000313" key="2">
    <source>
        <dbReference type="EMBL" id="KAK0752910.1"/>
    </source>
</evidence>
<feature type="region of interest" description="Disordered" evidence="1">
    <location>
        <begin position="11"/>
        <end position="38"/>
    </location>
</feature>
<evidence type="ECO:0000313" key="3">
    <source>
        <dbReference type="Proteomes" id="UP001172155"/>
    </source>
</evidence>